<dbReference type="Ensembl" id="ENSAZOT00000008692.1">
    <property type="protein sequence ID" value="ENSAZOP00000008158.1"/>
    <property type="gene ID" value="ENSAZOG00000005193.1"/>
</dbReference>
<reference evidence="1" key="1">
    <citation type="submission" date="2025-08" db="UniProtKB">
        <authorList>
            <consortium name="Ensembl"/>
        </authorList>
    </citation>
    <scope>IDENTIFICATION</scope>
</reference>
<dbReference type="InterPro" id="IPR018154">
    <property type="entry name" value="TLV/ENV_coat_polyprotein"/>
</dbReference>
<reference evidence="1" key="2">
    <citation type="submission" date="2025-09" db="UniProtKB">
        <authorList>
            <consortium name="Ensembl"/>
        </authorList>
    </citation>
    <scope>IDENTIFICATION</scope>
</reference>
<accession>A0A8B9UJ11</accession>
<organism evidence="1 2">
    <name type="scientific">Anas zonorhyncha</name>
    <name type="common">Eastern spot-billed duck</name>
    <dbReference type="NCBI Taxonomy" id="75864"/>
    <lineage>
        <taxon>Eukaryota</taxon>
        <taxon>Metazoa</taxon>
        <taxon>Chordata</taxon>
        <taxon>Craniata</taxon>
        <taxon>Vertebrata</taxon>
        <taxon>Euteleostomi</taxon>
        <taxon>Archelosauria</taxon>
        <taxon>Archosauria</taxon>
        <taxon>Dinosauria</taxon>
        <taxon>Saurischia</taxon>
        <taxon>Theropoda</taxon>
        <taxon>Coelurosauria</taxon>
        <taxon>Aves</taxon>
        <taxon>Neognathae</taxon>
        <taxon>Galloanserae</taxon>
        <taxon>Anseriformes</taxon>
        <taxon>Anatidae</taxon>
        <taxon>Anatinae</taxon>
        <taxon>Anas</taxon>
    </lineage>
</organism>
<evidence type="ECO:0008006" key="3">
    <source>
        <dbReference type="Google" id="ProtNLM"/>
    </source>
</evidence>
<dbReference type="AlphaFoldDB" id="A0A8B9UJ11"/>
<proteinExistence type="predicted"/>
<dbReference type="InterPro" id="IPR008981">
    <property type="entry name" value="FMuLV_rcpt-bd"/>
</dbReference>
<sequence length="390" mass="44324">MLETKSSWIKCLPLALLNVWTQPRTDVGISPFEMLYGMRYDLELPLDHPHLQDDQLKPYLIQLMNRRRELQKKRLVAQRPPLDMAIHKVQPGDKVLVRTWKEVSLTPQWEGPYVVLSYCNYPSHYYCAYWGCETIASGWNPGAGRDKYLPVQFGPRGCGHRNRVEIVYHRGAGSRQKGNCTFLWVNVTNPTDQGWILRKKWGVRYYESGVDRGGLILIKKERPPETPRIIESNQGLGDRGQPHTVPNPAQPNESMSINVIEETPSPTQFLNVTEGNIVATVSGMWKVINASFQVLNQTNPGITRGCWLCVSARPPYYEVGQAGLAIHEPMLAGPDLQVVLHMLCDADLFHNLSWHQGQADRPVVPQVLVITLLIDRHHISKYPVIWDLSG</sequence>
<dbReference type="SUPFAM" id="SSF49830">
    <property type="entry name" value="ENV polyprotein, receptor-binding domain"/>
    <property type="match status" value="1"/>
</dbReference>
<dbReference type="Gene3D" id="3.90.310.10">
    <property type="entry name" value="ENV polyprotein, receptor-binding domain"/>
    <property type="match status" value="1"/>
</dbReference>
<protein>
    <recommendedName>
        <fullName evidence="3">Murine leukemia virus integrase C-terminal domain-containing protein</fullName>
    </recommendedName>
</protein>
<keyword evidence="2" id="KW-1185">Reference proteome</keyword>
<dbReference type="Proteomes" id="UP000694549">
    <property type="component" value="Unplaced"/>
</dbReference>
<dbReference type="Pfam" id="PF00429">
    <property type="entry name" value="TLV_coat"/>
    <property type="match status" value="1"/>
</dbReference>
<evidence type="ECO:0000313" key="2">
    <source>
        <dbReference type="Proteomes" id="UP000694549"/>
    </source>
</evidence>
<evidence type="ECO:0000313" key="1">
    <source>
        <dbReference type="Ensembl" id="ENSAZOP00000008158.1"/>
    </source>
</evidence>
<name>A0A8B9UJ11_9AVES</name>